<dbReference type="EMBL" id="FNFL01000001">
    <property type="protein sequence ID" value="SDJ64879.1"/>
    <property type="molecule type" value="Genomic_DNA"/>
</dbReference>
<keyword evidence="3" id="KW-1185">Reference proteome</keyword>
<name>A0A1G8VG02_9BACI</name>
<organism evidence="2 3">
    <name type="scientific">Sediminibacillus albus</name>
    <dbReference type="NCBI Taxonomy" id="407036"/>
    <lineage>
        <taxon>Bacteria</taxon>
        <taxon>Bacillati</taxon>
        <taxon>Bacillota</taxon>
        <taxon>Bacilli</taxon>
        <taxon>Bacillales</taxon>
        <taxon>Bacillaceae</taxon>
        <taxon>Sediminibacillus</taxon>
    </lineage>
</organism>
<feature type="compositionally biased region" description="Polar residues" evidence="1">
    <location>
        <begin position="9"/>
        <end position="20"/>
    </location>
</feature>
<dbReference type="AlphaFoldDB" id="A0A1G8VG02"/>
<evidence type="ECO:0000313" key="2">
    <source>
        <dbReference type="EMBL" id="SDJ64879.1"/>
    </source>
</evidence>
<accession>A0A1G8VG02</accession>
<proteinExistence type="predicted"/>
<sequence length="75" mass="8199">HLAPKELPSPNSDKSTSSLRSVFPLSQSGKSTAYGADQGAFAFDLIIRFFGFLIPNIKGNVTRYFSSLQCLKKAM</sequence>
<evidence type="ECO:0000313" key="3">
    <source>
        <dbReference type="Proteomes" id="UP000198694"/>
    </source>
</evidence>
<gene>
    <name evidence="2" type="ORF">SAMN05216243_0079</name>
</gene>
<reference evidence="2 3" key="1">
    <citation type="submission" date="2016-10" db="EMBL/GenBank/DDBJ databases">
        <authorList>
            <person name="de Groot N.N."/>
        </authorList>
    </citation>
    <scope>NUCLEOTIDE SEQUENCE [LARGE SCALE GENOMIC DNA]</scope>
    <source>
        <strain evidence="2 3">CGMCC 1.6502</strain>
    </source>
</reference>
<feature type="region of interest" description="Disordered" evidence="1">
    <location>
        <begin position="1"/>
        <end position="20"/>
    </location>
</feature>
<dbReference type="RefSeq" id="WP_217629266.1">
    <property type="nucleotide sequence ID" value="NZ_FNFL01000001.1"/>
</dbReference>
<feature type="non-terminal residue" evidence="2">
    <location>
        <position position="1"/>
    </location>
</feature>
<dbReference type="Proteomes" id="UP000198694">
    <property type="component" value="Unassembled WGS sequence"/>
</dbReference>
<protein>
    <submittedName>
        <fullName evidence="2">Uncharacterized protein</fullName>
    </submittedName>
</protein>
<evidence type="ECO:0000256" key="1">
    <source>
        <dbReference type="SAM" id="MobiDB-lite"/>
    </source>
</evidence>